<sequence>MCGNFTFFKLQEVVCRCKMCSILETCSGKRTGTKFSYWIKIKINERADSKADWDRQSPLPLQYIQPLFCRRMKHSYFSSVYIKYVFVLHKNEPHMYDRDAAKANFNEYLTFHFYG</sequence>
<name>A0A2P2KFE2_RHIMU</name>
<dbReference type="EMBL" id="GGEC01023896">
    <property type="protein sequence ID" value="MBX04380.1"/>
    <property type="molecule type" value="Transcribed_RNA"/>
</dbReference>
<accession>A0A2P2KFE2</accession>
<protein>
    <submittedName>
        <fullName evidence="1">Uncharacterized protein MANES_01G027700</fullName>
    </submittedName>
</protein>
<dbReference type="AlphaFoldDB" id="A0A2P2KFE2"/>
<reference evidence="1" key="1">
    <citation type="submission" date="2018-02" db="EMBL/GenBank/DDBJ databases">
        <title>Rhizophora mucronata_Transcriptome.</title>
        <authorList>
            <person name="Meera S.P."/>
            <person name="Sreeshan A."/>
            <person name="Augustine A."/>
        </authorList>
    </citation>
    <scope>NUCLEOTIDE SEQUENCE</scope>
    <source>
        <tissue evidence="1">Leaf</tissue>
    </source>
</reference>
<organism evidence="1">
    <name type="scientific">Rhizophora mucronata</name>
    <name type="common">Asiatic mangrove</name>
    <dbReference type="NCBI Taxonomy" id="61149"/>
    <lineage>
        <taxon>Eukaryota</taxon>
        <taxon>Viridiplantae</taxon>
        <taxon>Streptophyta</taxon>
        <taxon>Embryophyta</taxon>
        <taxon>Tracheophyta</taxon>
        <taxon>Spermatophyta</taxon>
        <taxon>Magnoliopsida</taxon>
        <taxon>eudicotyledons</taxon>
        <taxon>Gunneridae</taxon>
        <taxon>Pentapetalae</taxon>
        <taxon>rosids</taxon>
        <taxon>fabids</taxon>
        <taxon>Malpighiales</taxon>
        <taxon>Rhizophoraceae</taxon>
        <taxon>Rhizophora</taxon>
    </lineage>
</organism>
<evidence type="ECO:0000313" key="1">
    <source>
        <dbReference type="EMBL" id="MBX04380.1"/>
    </source>
</evidence>
<proteinExistence type="predicted"/>